<keyword evidence="3" id="KW-1185">Reference proteome</keyword>
<name>A0A444MSS7_9SPHI</name>
<comment type="caution">
    <text evidence="2">The sequence shown here is derived from an EMBL/GenBank/DDBJ whole genome shotgun (WGS) entry which is preliminary data.</text>
</comment>
<keyword evidence="1" id="KW-0732">Signal</keyword>
<feature type="chain" id="PRO_5019291487" evidence="1">
    <location>
        <begin position="30"/>
        <end position="70"/>
    </location>
</feature>
<reference evidence="2 3" key="1">
    <citation type="submission" date="2019-01" db="EMBL/GenBank/DDBJ databases">
        <title>Mucilaginibacter antarcticum sp. nov., isolated from antarctic soil.</title>
        <authorList>
            <person name="Yan Y.-Q."/>
            <person name="Du Z.-J."/>
        </authorList>
    </citation>
    <scope>NUCLEOTIDE SEQUENCE [LARGE SCALE GENOMIC DNA]</scope>
    <source>
        <strain evidence="2 3">F01003</strain>
    </source>
</reference>
<proteinExistence type="predicted"/>
<evidence type="ECO:0000313" key="3">
    <source>
        <dbReference type="Proteomes" id="UP000286701"/>
    </source>
</evidence>
<gene>
    <name evidence="2" type="ORF">EPL05_04580</name>
</gene>
<dbReference type="AlphaFoldDB" id="A0A444MSS7"/>
<dbReference type="RefSeq" id="WP_128532543.1">
    <property type="nucleotide sequence ID" value="NZ_SBIW01000002.1"/>
</dbReference>
<dbReference type="Proteomes" id="UP000286701">
    <property type="component" value="Unassembled WGS sequence"/>
</dbReference>
<feature type="signal peptide" evidence="1">
    <location>
        <begin position="1"/>
        <end position="29"/>
    </location>
</feature>
<sequence>MKNKKTILTGLVATALFAALGLSSAFGHATTLSDLRAKAVGKTPYCTPASDSDCQSSATGNIYAGYKPGA</sequence>
<accession>A0A444MSS7</accession>
<evidence type="ECO:0000313" key="2">
    <source>
        <dbReference type="EMBL" id="RWY55655.1"/>
    </source>
</evidence>
<evidence type="ECO:0000256" key="1">
    <source>
        <dbReference type="SAM" id="SignalP"/>
    </source>
</evidence>
<dbReference type="EMBL" id="SBIW01000002">
    <property type="protein sequence ID" value="RWY55655.1"/>
    <property type="molecule type" value="Genomic_DNA"/>
</dbReference>
<organism evidence="2 3">
    <name type="scientific">Mucilaginibacter gilvus</name>
    <dbReference type="NCBI Taxonomy" id="2305909"/>
    <lineage>
        <taxon>Bacteria</taxon>
        <taxon>Pseudomonadati</taxon>
        <taxon>Bacteroidota</taxon>
        <taxon>Sphingobacteriia</taxon>
        <taxon>Sphingobacteriales</taxon>
        <taxon>Sphingobacteriaceae</taxon>
        <taxon>Mucilaginibacter</taxon>
    </lineage>
</organism>
<protein>
    <submittedName>
        <fullName evidence="2">Uncharacterized protein</fullName>
    </submittedName>
</protein>